<dbReference type="EMBL" id="JAEHSL010000078">
    <property type="protein sequence ID" value="MBI6183739.1"/>
    <property type="molecule type" value="Genomic_DNA"/>
</dbReference>
<protein>
    <submittedName>
        <fullName evidence="4">Uncharacterized protein</fullName>
    </submittedName>
</protein>
<keyword evidence="1" id="KW-1015">Disulfide bond</keyword>
<dbReference type="InterPro" id="IPR038703">
    <property type="entry name" value="YebF/Cmi_sf"/>
</dbReference>
<sequence>MTFNRKFSIIIVVMAVLAIMMLFKQKKSCSDYTQDAVIEAIKNDFINNRMTHWTDDPEYLGTRKPEIIVDQKQISVTDAFLVPFTAKGIRNEKMYFAIYECKNGSIEYSVNKGG</sequence>
<reference evidence="4 5" key="1">
    <citation type="submission" date="2020-12" db="EMBL/GenBank/DDBJ databases">
        <title>Enhanced detection system for hospital associated transmission using whole genome sequencing surveillance.</title>
        <authorList>
            <person name="Harrison L.H."/>
            <person name="Van Tyne D."/>
            <person name="Marsh J.W."/>
            <person name="Griffith M.P."/>
            <person name="Snyder D.J."/>
            <person name="Cooper V.S."/>
            <person name="Mustapha M."/>
        </authorList>
    </citation>
    <scope>NUCLEOTIDE SEQUENCE [LARGE SCALE GENOMIC DNA]</scope>
    <source>
        <strain evidence="4 5">SER00238</strain>
    </source>
</reference>
<dbReference type="Gene3D" id="3.10.450.300">
    <property type="entry name" value="YebF/Colicin-M immunity protein"/>
    <property type="match status" value="1"/>
</dbReference>
<keyword evidence="3" id="KW-0472">Membrane</keyword>
<dbReference type="PROSITE" id="PS51979">
    <property type="entry name" value="YEBF_CMI"/>
    <property type="match status" value="1"/>
</dbReference>
<evidence type="ECO:0000256" key="2">
    <source>
        <dbReference type="PROSITE-ProRule" id="PRU01323"/>
    </source>
</evidence>
<gene>
    <name evidence="4" type="ORF">JEQ07_25575</name>
</gene>
<organism evidence="4 5">
    <name type="scientific">Serratia proteamaculans</name>
    <dbReference type="NCBI Taxonomy" id="28151"/>
    <lineage>
        <taxon>Bacteria</taxon>
        <taxon>Pseudomonadati</taxon>
        <taxon>Pseudomonadota</taxon>
        <taxon>Gammaproteobacteria</taxon>
        <taxon>Enterobacterales</taxon>
        <taxon>Yersiniaceae</taxon>
        <taxon>Serratia</taxon>
    </lineage>
</organism>
<comment type="caution">
    <text evidence="2">Lacks conserved residue(s) required for the propagation of feature annotation.</text>
</comment>
<comment type="caution">
    <text evidence="4">The sequence shown here is derived from an EMBL/GenBank/DDBJ whole genome shotgun (WGS) entry which is preliminary data.</text>
</comment>
<name>A0ABS0TZJ5_SERPR</name>
<dbReference type="Pfam" id="PF13995">
    <property type="entry name" value="YebF"/>
    <property type="match status" value="1"/>
</dbReference>
<evidence type="ECO:0000313" key="5">
    <source>
        <dbReference type="Proteomes" id="UP000639004"/>
    </source>
</evidence>
<keyword evidence="5" id="KW-1185">Reference proteome</keyword>
<proteinExistence type="predicted"/>
<evidence type="ECO:0000256" key="3">
    <source>
        <dbReference type="SAM" id="Phobius"/>
    </source>
</evidence>
<accession>A0ABS0TZJ5</accession>
<dbReference type="Proteomes" id="UP000639004">
    <property type="component" value="Unassembled WGS sequence"/>
</dbReference>
<dbReference type="RefSeq" id="WP_198642807.1">
    <property type="nucleotide sequence ID" value="NZ_JAEHSL010000078.1"/>
</dbReference>
<evidence type="ECO:0000256" key="1">
    <source>
        <dbReference type="ARBA" id="ARBA00023157"/>
    </source>
</evidence>
<dbReference type="InterPro" id="IPR025603">
    <property type="entry name" value="YebF/ColM_immunity"/>
</dbReference>
<keyword evidence="3" id="KW-0812">Transmembrane</keyword>
<evidence type="ECO:0000313" key="4">
    <source>
        <dbReference type="EMBL" id="MBI6183739.1"/>
    </source>
</evidence>
<keyword evidence="3" id="KW-1133">Transmembrane helix</keyword>
<feature type="transmembrane region" description="Helical" evidence="3">
    <location>
        <begin position="6"/>
        <end position="23"/>
    </location>
</feature>